<name>A0A0U2X1Y3_9GAMM</name>
<dbReference type="EMBL" id="CP011034">
    <property type="protein sequence ID" value="ALS33961.1"/>
    <property type="molecule type" value="Genomic_DNA"/>
</dbReference>
<evidence type="ECO:0000313" key="3">
    <source>
        <dbReference type="Proteomes" id="UP000065261"/>
    </source>
</evidence>
<dbReference type="RefSeq" id="WP_058374060.1">
    <property type="nucleotide sequence ID" value="NZ_CP011034.1"/>
</dbReference>
<dbReference type="KEGG" id="ptn:PTRA_a2923"/>
<dbReference type="InterPro" id="IPR002575">
    <property type="entry name" value="Aminoglycoside_PTrfase"/>
</dbReference>
<protein>
    <recommendedName>
        <fullName evidence="1">Aminoglycoside phosphotransferase domain-containing protein</fullName>
    </recommendedName>
</protein>
<evidence type="ECO:0000313" key="2">
    <source>
        <dbReference type="EMBL" id="ALS33961.1"/>
    </source>
</evidence>
<feature type="domain" description="Aminoglycoside phosphotransferase" evidence="1">
    <location>
        <begin position="21"/>
        <end position="206"/>
    </location>
</feature>
<dbReference type="SUPFAM" id="SSF56112">
    <property type="entry name" value="Protein kinase-like (PK-like)"/>
    <property type="match status" value="1"/>
</dbReference>
<dbReference type="PANTHER" id="PTHR40086:SF1">
    <property type="entry name" value="CELL CYCLE REGULATOR CCRZ"/>
    <property type="match status" value="1"/>
</dbReference>
<dbReference type="InterPro" id="IPR052077">
    <property type="entry name" value="CcrZ_PhaseVar_Mediator"/>
</dbReference>
<gene>
    <name evidence="2" type="ORF">PTRA_a2923</name>
</gene>
<proteinExistence type="predicted"/>
<dbReference type="Gene3D" id="3.90.1200.10">
    <property type="match status" value="1"/>
</dbReference>
<dbReference type="Pfam" id="PF01636">
    <property type="entry name" value="APH"/>
    <property type="match status" value="1"/>
</dbReference>
<reference evidence="2 3" key="1">
    <citation type="submission" date="2015-03" db="EMBL/GenBank/DDBJ databases">
        <authorList>
            <person name="Murphy D."/>
        </authorList>
    </citation>
    <scope>NUCLEOTIDE SEQUENCE [LARGE SCALE GENOMIC DNA]</scope>
    <source>
        <strain evidence="2 3">KMM 520</strain>
    </source>
</reference>
<sequence length="268" mass="30805">MQSISNIINGFNAQLTLLSSERLHSGLSNDNFLVRAALNNQQYAYLLKSYRDHWPTLGLAAQARFAQQQLCPKPLWLDKANRLAIFEYIEGDTAQSNCTPELIKKLVGLHCHNVVSEAMNIKQELDFYQHTALYQRYSQTVDVAVAQIAKLPRDEGFCHNDLVKENIIENPQGMFLIDFEYAQTNDVYFDLAAIAVSFELNREGKQQLLKTYQQQLPLSQRFYCCINKLEYYQIVLLVLCICWYSARSINEKVMPLCAQLDALIALQH</sequence>
<dbReference type="InterPro" id="IPR011009">
    <property type="entry name" value="Kinase-like_dom_sf"/>
</dbReference>
<dbReference type="OrthoDB" id="179763at2"/>
<evidence type="ECO:0000259" key="1">
    <source>
        <dbReference type="Pfam" id="PF01636"/>
    </source>
</evidence>
<dbReference type="PATRIC" id="fig|1315283.4.peg.2548"/>
<dbReference type="PANTHER" id="PTHR40086">
    <property type="entry name" value="PHOSPHOTRANSFERASE YTMP-RELATED"/>
    <property type="match status" value="1"/>
</dbReference>
<dbReference type="Proteomes" id="UP000065261">
    <property type="component" value="Chromosome I"/>
</dbReference>
<accession>A0A0U2X1Y3</accession>
<organism evidence="2">
    <name type="scientific">Pseudoalteromonas translucida KMM 520</name>
    <dbReference type="NCBI Taxonomy" id="1315283"/>
    <lineage>
        <taxon>Bacteria</taxon>
        <taxon>Pseudomonadati</taxon>
        <taxon>Pseudomonadota</taxon>
        <taxon>Gammaproteobacteria</taxon>
        <taxon>Alteromonadales</taxon>
        <taxon>Pseudoalteromonadaceae</taxon>
        <taxon>Pseudoalteromonas</taxon>
    </lineage>
</organism>
<dbReference type="AlphaFoldDB" id="A0A0U2X1Y3"/>